<feature type="domain" description="Lon proteolytic" evidence="3">
    <location>
        <begin position="907"/>
        <end position="1103"/>
    </location>
</feature>
<dbReference type="InterPro" id="IPR003593">
    <property type="entry name" value="AAA+_ATPase"/>
</dbReference>
<keyword evidence="2" id="KW-0720">Serine protease</keyword>
<name>A0A6C0JC09_9ZZZZ</name>
<dbReference type="PROSITE" id="PS51786">
    <property type="entry name" value="LON_PROTEOLYTIC"/>
    <property type="match status" value="1"/>
</dbReference>
<dbReference type="GO" id="GO:0016887">
    <property type="term" value="F:ATP hydrolysis activity"/>
    <property type="evidence" value="ECO:0007669"/>
    <property type="project" value="InterPro"/>
</dbReference>
<dbReference type="InterPro" id="IPR027417">
    <property type="entry name" value="P-loop_NTPase"/>
</dbReference>
<dbReference type="GO" id="GO:0006515">
    <property type="term" value="P:protein quality control for misfolded or incompletely synthesized proteins"/>
    <property type="evidence" value="ECO:0007669"/>
    <property type="project" value="TreeGrafter"/>
</dbReference>
<evidence type="ECO:0000259" key="3">
    <source>
        <dbReference type="PROSITE" id="PS51786"/>
    </source>
</evidence>
<keyword evidence="1" id="KW-0645">Protease</keyword>
<dbReference type="GO" id="GO:0004176">
    <property type="term" value="F:ATP-dependent peptidase activity"/>
    <property type="evidence" value="ECO:0007669"/>
    <property type="project" value="InterPro"/>
</dbReference>
<dbReference type="GO" id="GO:0004252">
    <property type="term" value="F:serine-type endopeptidase activity"/>
    <property type="evidence" value="ECO:0007669"/>
    <property type="project" value="InterPro"/>
</dbReference>
<dbReference type="InterPro" id="IPR014721">
    <property type="entry name" value="Ribsml_uS5_D2-typ_fold_subgr"/>
</dbReference>
<dbReference type="InterPro" id="IPR020568">
    <property type="entry name" value="Ribosomal_Su5_D2-typ_SF"/>
</dbReference>
<dbReference type="EMBL" id="MN740371">
    <property type="protein sequence ID" value="QHU03189.1"/>
    <property type="molecule type" value="Genomic_DNA"/>
</dbReference>
<evidence type="ECO:0000313" key="4">
    <source>
        <dbReference type="EMBL" id="QHU03189.1"/>
    </source>
</evidence>
<reference evidence="4" key="1">
    <citation type="journal article" date="2020" name="Nature">
        <title>Giant virus diversity and host interactions through global metagenomics.</title>
        <authorList>
            <person name="Schulz F."/>
            <person name="Roux S."/>
            <person name="Paez-Espino D."/>
            <person name="Jungbluth S."/>
            <person name="Walsh D.A."/>
            <person name="Denef V.J."/>
            <person name="McMahon K.D."/>
            <person name="Konstantinidis K.T."/>
            <person name="Eloe-Fadrosh E.A."/>
            <person name="Kyrpides N.C."/>
            <person name="Woyke T."/>
        </authorList>
    </citation>
    <scope>NUCLEOTIDE SEQUENCE</scope>
    <source>
        <strain evidence="4">GVMAG-M-3300025890-48</strain>
    </source>
</reference>
<dbReference type="SUPFAM" id="SSF54211">
    <property type="entry name" value="Ribosomal protein S5 domain 2-like"/>
    <property type="match status" value="1"/>
</dbReference>
<accession>A0A6C0JC09</accession>
<organism evidence="4">
    <name type="scientific">viral metagenome</name>
    <dbReference type="NCBI Taxonomy" id="1070528"/>
    <lineage>
        <taxon>unclassified sequences</taxon>
        <taxon>metagenomes</taxon>
        <taxon>organismal metagenomes</taxon>
    </lineage>
</organism>
<sequence>MFKNNKIVILYMPLKENTKKYSLKTKATLANNDVLVGNIVKRTDLLMNIIQKTIISIQRYKSIDVLGSIELKSGLESLHRGFVNLDKVRSKIDSEHSPDELLDDLQKASNDISSIFRSYGTESMKDLLMVCFGSDYYDIIMKNMDDHDKNKLKMIIDYSHPISYKIHQWKKDPIEKYLRRNRVVDDIMIVESGKTLDCFDMARTSKNFHTKVYGIKIAFRNESLRKTLIVCALIDDIMLECAGSIFVNNKILSIKSSADSKENETELHRYLKSLTLKDLFVYNEDELINKYVGYQNQNLLNKQKTISQVTKEFLGNELFQQRTILLQLLLKANEHEYQYLAYLLYDLLTNDAKGKVDTVDQTMIFDSLPWNVKKYFRDAMKSTVNYTHTLSSFDNSKIPLEQQICLMKADDSVKEKAMLKLKEVKAKSEDSGSKARQYLEGLLRIPFGIYRNEGILNVMGDSVTAFNKLICRIRENNTKITEFPVKDCYSSLEVRNYSNIISEKYLLKIKSQFAEKVKRLITNNKRNMLITNVCKINTFIKKEDISYPKLFHSGKKINYMRNAISKLIDFYKYDSNMISKVAKSCNIIENNENIVSLISESLDNINSKTQEISDFMSSVRETLDSAVHGHEKAKRQVERIIGQWINGEKTGYCFGFEGPPGVGKTSLAKKGIANCLKDEDGVARPFAFIAIGGSSNGSTLDGHNYTYVGSTWGRITDILIETKCMNPIIFIDELDKISRTEHGKEIIGILTHLIDSTQNDTFQDKYFNGINLDLSKALFIFSYNDADLLDRILLDRIHRVKFKHLSLEEKLVITRNHLFPEIFKKMGLLDVIDISDEVVKYVIEQYTCEPGVRKLKELLFEIIGEINLTVLQQTKKYELPITVTQEDIKYKYLKERHEMRVKYTHNKAKVGLISGLWANAMGQGGVLPIEVSLYPSGTLLDLKLTGMQGDVMKESMTVAKTLAWKLAIKNEPDILEKTIKDMGTFKCQGIHIHVPEGATPKDGPSAGTAITSALYSLFTNKKIRSDIAITGEICLQGKVTAIGGLDLKILGGITAGVKLFLFPKENKKDFDEFMEKYSDNEIVDGIEFQMVETIDEVLDIIFV</sequence>
<dbReference type="Gene3D" id="3.30.230.10">
    <property type="match status" value="1"/>
</dbReference>
<dbReference type="GO" id="GO:0005524">
    <property type="term" value="F:ATP binding"/>
    <property type="evidence" value="ECO:0007669"/>
    <property type="project" value="InterPro"/>
</dbReference>
<dbReference type="Gene3D" id="1.10.8.60">
    <property type="match status" value="1"/>
</dbReference>
<evidence type="ECO:0000256" key="1">
    <source>
        <dbReference type="ARBA" id="ARBA00022670"/>
    </source>
</evidence>
<keyword evidence="2" id="KW-0378">Hydrolase</keyword>
<dbReference type="AlphaFoldDB" id="A0A6C0JC09"/>
<dbReference type="Pfam" id="PF00004">
    <property type="entry name" value="AAA"/>
    <property type="match status" value="1"/>
</dbReference>
<evidence type="ECO:0000256" key="2">
    <source>
        <dbReference type="ARBA" id="ARBA00022825"/>
    </source>
</evidence>
<dbReference type="InterPro" id="IPR008269">
    <property type="entry name" value="Lon_proteolytic"/>
</dbReference>
<proteinExistence type="predicted"/>
<dbReference type="PRINTS" id="PR00830">
    <property type="entry name" value="ENDOLAPTASE"/>
</dbReference>
<dbReference type="Gene3D" id="3.40.50.300">
    <property type="entry name" value="P-loop containing nucleotide triphosphate hydrolases"/>
    <property type="match status" value="1"/>
</dbReference>
<dbReference type="InterPro" id="IPR027065">
    <property type="entry name" value="Lon_Prtase"/>
</dbReference>
<dbReference type="SMART" id="SM00382">
    <property type="entry name" value="AAA"/>
    <property type="match status" value="1"/>
</dbReference>
<dbReference type="Pfam" id="PF05362">
    <property type="entry name" value="Lon_C"/>
    <property type="match status" value="1"/>
</dbReference>
<dbReference type="PANTHER" id="PTHR43718">
    <property type="entry name" value="LON PROTEASE"/>
    <property type="match status" value="1"/>
</dbReference>
<protein>
    <recommendedName>
        <fullName evidence="3">Lon proteolytic domain-containing protein</fullName>
    </recommendedName>
</protein>
<dbReference type="InterPro" id="IPR003959">
    <property type="entry name" value="ATPase_AAA_core"/>
</dbReference>
<dbReference type="SUPFAM" id="SSF52540">
    <property type="entry name" value="P-loop containing nucleoside triphosphate hydrolases"/>
    <property type="match status" value="1"/>
</dbReference>
<dbReference type="PANTHER" id="PTHR43718:SF2">
    <property type="entry name" value="LON PROTEASE HOMOLOG, MITOCHONDRIAL"/>
    <property type="match status" value="1"/>
</dbReference>